<evidence type="ECO:0000313" key="2">
    <source>
        <dbReference type="EMBL" id="UTX43801.1"/>
    </source>
</evidence>
<organism evidence="2 3">
    <name type="scientific">Encephalitozoon hellem</name>
    <name type="common">Microsporidian parasite</name>
    <dbReference type="NCBI Taxonomy" id="27973"/>
    <lineage>
        <taxon>Eukaryota</taxon>
        <taxon>Fungi</taxon>
        <taxon>Fungi incertae sedis</taxon>
        <taxon>Microsporidia</taxon>
        <taxon>Unikaryonidae</taxon>
        <taxon>Encephalitozoon</taxon>
    </lineage>
</organism>
<dbReference type="EMBL" id="CP075154">
    <property type="protein sequence ID" value="UTX43801.1"/>
    <property type="molecule type" value="Genomic_DNA"/>
</dbReference>
<dbReference type="Proteomes" id="UP001059546">
    <property type="component" value="Chromosome VIII"/>
</dbReference>
<name>A0A9Q9C442_ENCHE</name>
<sequence length="413" mass="47175">MTESLRGYKEVRVVRRDKRTTISCAVDMESGERVVLESVDLSGFSEDYQPLLMNFLLNHSLNHSPYVMKVLKVFEEEGRIYVVQKHMSLGPVDRFIRDQILLSDDFIFYVFMQIVYAMKINGDEGWFWDRMSPRYIWIDEDGKVRICWADVILGNMKGVGEYVGRWSGCGNDVSLKSKADGESISFGNLRRIFVELALNPSQSYRMACSSEDLQDLSLLGRKESLSPVLDGFASLLFEERGRMSDLEDYTRRMIQEKRIASNPREILGALKVIIEETNRTDGFSTLEEMKMKENSGEASKIEDSESTGGSEEGSKSVSGSRVDDERVESFGTREYKRGRFHVCEAVPLGEREKGLQMSEHMKRMVRVVNAQSRQIGLLTKALRQSGLLDKEMDEEIGELEELAGFLLFGMERQ</sequence>
<dbReference type="SUPFAM" id="SSF56112">
    <property type="entry name" value="Protein kinase-like (PK-like)"/>
    <property type="match status" value="1"/>
</dbReference>
<feature type="compositionally biased region" description="Basic and acidic residues" evidence="1">
    <location>
        <begin position="287"/>
        <end position="303"/>
    </location>
</feature>
<evidence type="ECO:0000313" key="3">
    <source>
        <dbReference type="Proteomes" id="UP001059546"/>
    </source>
</evidence>
<dbReference type="GO" id="GO:0004674">
    <property type="term" value="F:protein serine/threonine kinase activity"/>
    <property type="evidence" value="ECO:0007669"/>
    <property type="project" value="UniProtKB-KW"/>
</dbReference>
<keyword evidence="2" id="KW-0808">Transferase</keyword>
<dbReference type="InterPro" id="IPR011009">
    <property type="entry name" value="Kinase-like_dom_sf"/>
</dbReference>
<reference evidence="2" key="1">
    <citation type="submission" date="2021-05" db="EMBL/GenBank/DDBJ databases">
        <title>Encephalitozoon hellem ATCC 50604 Complete Genome.</title>
        <authorList>
            <person name="Mascarenhas dos Santos A.C."/>
            <person name="Julian A.T."/>
            <person name="Pombert J.-F."/>
        </authorList>
    </citation>
    <scope>NUCLEOTIDE SEQUENCE</scope>
    <source>
        <strain evidence="2">ATCC 50604</strain>
    </source>
</reference>
<gene>
    <name evidence="2" type="ORF">GPU96_08g15750</name>
</gene>
<proteinExistence type="predicted"/>
<dbReference type="AlphaFoldDB" id="A0A9Q9C442"/>
<keyword evidence="2" id="KW-0723">Serine/threonine-protein kinase</keyword>
<protein>
    <submittedName>
        <fullName evidence="2">Serine/threonine protein kinase TAO2</fullName>
    </submittedName>
</protein>
<dbReference type="Gene3D" id="1.10.510.10">
    <property type="entry name" value="Transferase(Phosphotransferase) domain 1"/>
    <property type="match status" value="1"/>
</dbReference>
<keyword evidence="2" id="KW-0418">Kinase</keyword>
<accession>A0A9Q9C442</accession>
<feature type="region of interest" description="Disordered" evidence="1">
    <location>
        <begin position="284"/>
        <end position="328"/>
    </location>
</feature>
<evidence type="ECO:0000256" key="1">
    <source>
        <dbReference type="SAM" id="MobiDB-lite"/>
    </source>
</evidence>